<dbReference type="PANTHER" id="PTHR22946">
    <property type="entry name" value="DIENELACTONE HYDROLASE DOMAIN-CONTAINING PROTEIN-RELATED"/>
    <property type="match status" value="1"/>
</dbReference>
<dbReference type="EC" id="3.1.-.-" evidence="3"/>
<name>A0ABW0SKZ9_9GAMM</name>
<dbReference type="RefSeq" id="WP_386753843.1">
    <property type="nucleotide sequence ID" value="NZ_JBHSNM010000001.1"/>
</dbReference>
<protein>
    <submittedName>
        <fullName evidence="3">Dienelactone hydrolase family protein</fullName>
        <ecNumber evidence="3">3.1.-.-</ecNumber>
    </submittedName>
</protein>
<evidence type="ECO:0000313" key="3">
    <source>
        <dbReference type="EMBL" id="MFC5569649.1"/>
    </source>
</evidence>
<evidence type="ECO:0000259" key="2">
    <source>
        <dbReference type="Pfam" id="PF01738"/>
    </source>
</evidence>
<accession>A0ABW0SKZ9</accession>
<evidence type="ECO:0000313" key="4">
    <source>
        <dbReference type="Proteomes" id="UP001596036"/>
    </source>
</evidence>
<organism evidence="3 4">
    <name type="scientific">Lysobacter yangpyeongensis</name>
    <dbReference type="NCBI Taxonomy" id="346182"/>
    <lineage>
        <taxon>Bacteria</taxon>
        <taxon>Pseudomonadati</taxon>
        <taxon>Pseudomonadota</taxon>
        <taxon>Gammaproteobacteria</taxon>
        <taxon>Lysobacterales</taxon>
        <taxon>Lysobacteraceae</taxon>
        <taxon>Lysobacter</taxon>
    </lineage>
</organism>
<dbReference type="InterPro" id="IPR002925">
    <property type="entry name" value="Dienelactn_hydro"/>
</dbReference>
<keyword evidence="3" id="KW-0378">Hydrolase</keyword>
<dbReference type="Proteomes" id="UP001596036">
    <property type="component" value="Unassembled WGS sequence"/>
</dbReference>
<dbReference type="PANTHER" id="PTHR22946:SF4">
    <property type="entry name" value="ESTERASE FRSA"/>
    <property type="match status" value="1"/>
</dbReference>
<dbReference type="EMBL" id="JBHSNM010000001">
    <property type="protein sequence ID" value="MFC5569649.1"/>
    <property type="molecule type" value="Genomic_DNA"/>
</dbReference>
<dbReference type="InterPro" id="IPR029058">
    <property type="entry name" value="AB_hydrolase_fold"/>
</dbReference>
<dbReference type="Gene3D" id="3.40.50.1820">
    <property type="entry name" value="alpha/beta hydrolase"/>
    <property type="match status" value="1"/>
</dbReference>
<dbReference type="SUPFAM" id="SSF53474">
    <property type="entry name" value="alpha/beta-Hydrolases"/>
    <property type="match status" value="1"/>
</dbReference>
<feature type="signal peptide" evidence="1">
    <location>
        <begin position="1"/>
        <end position="19"/>
    </location>
</feature>
<feature type="domain" description="Dienelactone hydrolase" evidence="2">
    <location>
        <begin position="35"/>
        <end position="254"/>
    </location>
</feature>
<feature type="chain" id="PRO_5046006924" evidence="1">
    <location>
        <begin position="20"/>
        <end position="259"/>
    </location>
</feature>
<evidence type="ECO:0000256" key="1">
    <source>
        <dbReference type="SAM" id="SignalP"/>
    </source>
</evidence>
<dbReference type="InterPro" id="IPR050261">
    <property type="entry name" value="FrsA_esterase"/>
</dbReference>
<comment type="caution">
    <text evidence="3">The sequence shown here is derived from an EMBL/GenBank/DDBJ whole genome shotgun (WGS) entry which is preliminary data.</text>
</comment>
<keyword evidence="4" id="KW-1185">Reference proteome</keyword>
<sequence>MRRLAAAAVLMLSAMPAFAAMQAKPVEWKIGTQAFAGYVVYDDAAKAKLPGLVMVPNWMGVNAGAIAKAKRIAGSKYVILLTDVYGKGVNPKDHQEAMKALQSAYAAPEGLAARVARAVEVLKQQDKVPLDTGRIGAIGFCFGGGAVLDLARSGADVAGVVSFHGSLKASAKPGPEGIRASVLVLNGADDANVSADDRSNFVKQMNEAKADWQFVDFGGTVHCFTEPEEASDNCRYNERSATRAFRMMDDFFAERFAAE</sequence>
<gene>
    <name evidence="3" type="ORF">ACFPN1_06200</name>
</gene>
<proteinExistence type="predicted"/>
<reference evidence="4" key="1">
    <citation type="journal article" date="2019" name="Int. J. Syst. Evol. Microbiol.">
        <title>The Global Catalogue of Microorganisms (GCM) 10K type strain sequencing project: providing services to taxonomists for standard genome sequencing and annotation.</title>
        <authorList>
            <consortium name="The Broad Institute Genomics Platform"/>
            <consortium name="The Broad Institute Genome Sequencing Center for Infectious Disease"/>
            <person name="Wu L."/>
            <person name="Ma J."/>
        </authorList>
    </citation>
    <scope>NUCLEOTIDE SEQUENCE [LARGE SCALE GENOMIC DNA]</scope>
    <source>
        <strain evidence="4">KACC 11407</strain>
    </source>
</reference>
<keyword evidence="1" id="KW-0732">Signal</keyword>
<dbReference type="GO" id="GO:0016787">
    <property type="term" value="F:hydrolase activity"/>
    <property type="evidence" value="ECO:0007669"/>
    <property type="project" value="UniProtKB-KW"/>
</dbReference>
<dbReference type="Pfam" id="PF01738">
    <property type="entry name" value="DLH"/>
    <property type="match status" value="1"/>
</dbReference>